<dbReference type="PANTHER" id="PTHR43585:SF2">
    <property type="entry name" value="ATP-GRASP ENZYME FSQD"/>
    <property type="match status" value="1"/>
</dbReference>
<keyword evidence="2 4" id="KW-0547">Nucleotide-binding</keyword>
<dbReference type="GO" id="GO:0016874">
    <property type="term" value="F:ligase activity"/>
    <property type="evidence" value="ECO:0007669"/>
    <property type="project" value="UniProtKB-KW"/>
</dbReference>
<organism evidence="6 7">
    <name type="scientific">Flexistipes sinusarabici</name>
    <dbReference type="NCBI Taxonomy" id="2352"/>
    <lineage>
        <taxon>Bacteria</taxon>
        <taxon>Pseudomonadati</taxon>
        <taxon>Deferribacterota</taxon>
        <taxon>Deferribacteres</taxon>
        <taxon>Deferribacterales</taxon>
        <taxon>Flexistipitaceae</taxon>
        <taxon>Flexistipes</taxon>
    </lineage>
</organism>
<dbReference type="GO" id="GO:0005524">
    <property type="term" value="F:ATP binding"/>
    <property type="evidence" value="ECO:0007669"/>
    <property type="project" value="UniProtKB-UniRule"/>
</dbReference>
<accession>A0A5D0MPU3</accession>
<evidence type="ECO:0000256" key="3">
    <source>
        <dbReference type="ARBA" id="ARBA00022840"/>
    </source>
</evidence>
<feature type="domain" description="ATP-grasp" evidence="5">
    <location>
        <begin position="110"/>
        <end position="323"/>
    </location>
</feature>
<gene>
    <name evidence="6" type="ORF">FXF49_06800</name>
</gene>
<keyword evidence="1" id="KW-0436">Ligase</keyword>
<evidence type="ECO:0000313" key="6">
    <source>
        <dbReference type="EMBL" id="TYB33358.1"/>
    </source>
</evidence>
<comment type="caution">
    <text evidence="6">The sequence shown here is derived from an EMBL/GenBank/DDBJ whole genome shotgun (WGS) entry which is preliminary data.</text>
</comment>
<evidence type="ECO:0000256" key="1">
    <source>
        <dbReference type="ARBA" id="ARBA00022598"/>
    </source>
</evidence>
<reference evidence="6 7" key="1">
    <citation type="submission" date="2019-08" db="EMBL/GenBank/DDBJ databases">
        <title>Genomic characterization of a novel candidate phylum (ARYD3) from a high temperature, high salinity tertiary oil reservoir in north central Oklahoma, USA.</title>
        <authorList>
            <person name="Youssef N.H."/>
            <person name="Yadav A."/>
            <person name="Elshahed M.S."/>
        </authorList>
    </citation>
    <scope>NUCLEOTIDE SEQUENCE [LARGE SCALE GENOMIC DNA]</scope>
    <source>
        <strain evidence="6">ARYD1</strain>
    </source>
</reference>
<evidence type="ECO:0000259" key="5">
    <source>
        <dbReference type="PROSITE" id="PS50975"/>
    </source>
</evidence>
<proteinExistence type="predicted"/>
<evidence type="ECO:0000313" key="7">
    <source>
        <dbReference type="Proteomes" id="UP000323337"/>
    </source>
</evidence>
<dbReference type="Gene3D" id="3.30.470.20">
    <property type="entry name" value="ATP-grasp fold, B domain"/>
    <property type="match status" value="1"/>
</dbReference>
<dbReference type="InterPro" id="IPR011761">
    <property type="entry name" value="ATP-grasp"/>
</dbReference>
<dbReference type="SUPFAM" id="SSF56059">
    <property type="entry name" value="Glutathione synthetase ATP-binding domain-like"/>
    <property type="match status" value="1"/>
</dbReference>
<sequence length="434" mass="50294">MKKKNVFVVGYDDFNVSMLESIPEAEDYNFISLLSFHEIRDGDGKPIESLLKKAVSRIESFDGSVDAIIGYWDYPVTLLASILTEKYGLPGVPVESILKCEHKYLSRLEQAKVIPEHIPLFEVFDPFNDNYMSDVKMLPPYWIKPIKSFSSYLAYRINSDLDFIDAREEIRRYIGKVTEPFEDFIHQYDLPEELTKNKGKTCIAESLLSGSMCTLEGYVYNNEVFVYGIIDSVRETDSSSFSRYEYPSKIPQKIQEEMEEITRKIMKHIGYNNNTFNIEFFYNQTSGKITMLEINPRHSQSHAFLFDSVDGVANHKIQLDLALGKKPELPEKFSGKYKKAAKFMTRTFEDGFITKVPSYRELKKINKENKDIIIKLLATEGTRLSQMSYQDSYSYELADIYIPAQDENDLIEKYNKVISEIDFKRAFENDISIV</sequence>
<evidence type="ECO:0000256" key="4">
    <source>
        <dbReference type="PROSITE-ProRule" id="PRU00409"/>
    </source>
</evidence>
<dbReference type="InterPro" id="IPR052032">
    <property type="entry name" value="ATP-dep_AA_Ligase"/>
</dbReference>
<dbReference type="RefSeq" id="WP_303701153.1">
    <property type="nucleotide sequence ID" value="NZ_VSIV01000162.1"/>
</dbReference>
<keyword evidence="3 4" id="KW-0067">ATP-binding</keyword>
<dbReference type="Proteomes" id="UP000323337">
    <property type="component" value="Unassembled WGS sequence"/>
</dbReference>
<name>A0A5D0MPU3_FLESI</name>
<dbReference type="PANTHER" id="PTHR43585">
    <property type="entry name" value="FUMIPYRROLE BIOSYNTHESIS PROTEIN C"/>
    <property type="match status" value="1"/>
</dbReference>
<evidence type="ECO:0000256" key="2">
    <source>
        <dbReference type="ARBA" id="ARBA00022741"/>
    </source>
</evidence>
<dbReference type="GO" id="GO:0046872">
    <property type="term" value="F:metal ion binding"/>
    <property type="evidence" value="ECO:0007669"/>
    <property type="project" value="InterPro"/>
</dbReference>
<dbReference type="EMBL" id="VSIV01000162">
    <property type="protein sequence ID" value="TYB33358.1"/>
    <property type="molecule type" value="Genomic_DNA"/>
</dbReference>
<dbReference type="Pfam" id="PF13535">
    <property type="entry name" value="ATP-grasp_4"/>
    <property type="match status" value="1"/>
</dbReference>
<dbReference type="AlphaFoldDB" id="A0A5D0MPU3"/>
<protein>
    <submittedName>
        <fullName evidence="6">ATP-grasp domain-containing protein</fullName>
    </submittedName>
</protein>
<dbReference type="PROSITE" id="PS50975">
    <property type="entry name" value="ATP_GRASP"/>
    <property type="match status" value="1"/>
</dbReference>